<dbReference type="FunFam" id="3.30.70.270:FF:000001">
    <property type="entry name" value="Diguanylate cyclase domain protein"/>
    <property type="match status" value="1"/>
</dbReference>
<evidence type="ECO:0000313" key="5">
    <source>
        <dbReference type="EMBL" id="ADV82093.1"/>
    </source>
</evidence>
<accession>E8UZ75</accession>
<feature type="domain" description="GGDEF" evidence="4">
    <location>
        <begin position="331"/>
        <end position="468"/>
    </location>
</feature>
<keyword evidence="3" id="KW-0472">Membrane</keyword>
<comment type="catalytic activity">
    <reaction evidence="2">
        <text>2 GTP = 3',3'-c-di-GMP + 2 diphosphate</text>
        <dbReference type="Rhea" id="RHEA:24898"/>
        <dbReference type="ChEBI" id="CHEBI:33019"/>
        <dbReference type="ChEBI" id="CHEBI:37565"/>
        <dbReference type="ChEBI" id="CHEBI:58805"/>
        <dbReference type="EC" id="2.7.7.65"/>
    </reaction>
</comment>
<dbReference type="SMART" id="SM00267">
    <property type="entry name" value="GGDEF"/>
    <property type="match status" value="1"/>
</dbReference>
<dbReference type="InterPro" id="IPR043128">
    <property type="entry name" value="Rev_trsase/Diguanyl_cyclase"/>
</dbReference>
<keyword evidence="3" id="KW-1133">Transmembrane helix</keyword>
<feature type="transmembrane region" description="Helical" evidence="3">
    <location>
        <begin position="230"/>
        <end position="252"/>
    </location>
</feature>
<proteinExistence type="predicted"/>
<feature type="transmembrane region" description="Helical" evidence="3">
    <location>
        <begin position="60"/>
        <end position="80"/>
    </location>
</feature>
<feature type="transmembrane region" description="Helical" evidence="3">
    <location>
        <begin position="193"/>
        <end position="218"/>
    </location>
</feature>
<feature type="transmembrane region" description="Helical" evidence="3">
    <location>
        <begin position="164"/>
        <end position="187"/>
    </location>
</feature>
<dbReference type="PANTHER" id="PTHR45138:SF9">
    <property type="entry name" value="DIGUANYLATE CYCLASE DGCM-RELATED"/>
    <property type="match status" value="1"/>
</dbReference>
<feature type="transmembrane region" description="Helical" evidence="3">
    <location>
        <begin position="32"/>
        <end position="54"/>
    </location>
</feature>
<dbReference type="STRING" id="401053.AciPR4_1269"/>
<dbReference type="GO" id="GO:0005886">
    <property type="term" value="C:plasma membrane"/>
    <property type="evidence" value="ECO:0007669"/>
    <property type="project" value="TreeGrafter"/>
</dbReference>
<dbReference type="Gene3D" id="3.30.70.270">
    <property type="match status" value="1"/>
</dbReference>
<dbReference type="InterPro" id="IPR050469">
    <property type="entry name" value="Diguanylate_Cyclase"/>
</dbReference>
<dbReference type="InterPro" id="IPR029787">
    <property type="entry name" value="Nucleotide_cyclase"/>
</dbReference>
<protein>
    <recommendedName>
        <fullName evidence="1">diguanylate cyclase</fullName>
        <ecNumber evidence="1">2.7.7.65</ecNumber>
    </recommendedName>
</protein>
<feature type="transmembrane region" description="Helical" evidence="3">
    <location>
        <begin position="258"/>
        <end position="279"/>
    </location>
</feature>
<dbReference type="EC" id="2.7.7.65" evidence="1"/>
<dbReference type="eggNOG" id="COG3706">
    <property type="taxonomic scope" value="Bacteria"/>
</dbReference>
<dbReference type="GO" id="GO:0052621">
    <property type="term" value="F:diguanylate cyclase activity"/>
    <property type="evidence" value="ECO:0007669"/>
    <property type="project" value="UniProtKB-EC"/>
</dbReference>
<evidence type="ECO:0000256" key="2">
    <source>
        <dbReference type="ARBA" id="ARBA00034247"/>
    </source>
</evidence>
<evidence type="ECO:0000259" key="4">
    <source>
        <dbReference type="PROSITE" id="PS50887"/>
    </source>
</evidence>
<feature type="transmembrane region" description="Helical" evidence="3">
    <location>
        <begin position="92"/>
        <end position="112"/>
    </location>
</feature>
<reference evidence="5 6" key="1">
    <citation type="journal article" date="2012" name="Stand. Genomic Sci.">
        <title>Complete genome sequence of Terriglobus saanensis type strain SP1PR4(T), an Acidobacteria from tundra soil.</title>
        <authorList>
            <person name="Rawat S.R."/>
            <person name="Mannisto M.K."/>
            <person name="Starovoytov V."/>
            <person name="Goodwin L."/>
            <person name="Nolan M."/>
            <person name="Hauser L."/>
            <person name="Land M."/>
            <person name="Davenport K.W."/>
            <person name="Woyke T."/>
            <person name="Haggblom M.M."/>
        </authorList>
    </citation>
    <scope>NUCLEOTIDE SEQUENCE</scope>
    <source>
        <strain evidence="6">ATCC BAA-1853 / DSM 23119 / SP1PR4</strain>
    </source>
</reference>
<dbReference type="NCBIfam" id="TIGR00254">
    <property type="entry name" value="GGDEF"/>
    <property type="match status" value="1"/>
</dbReference>
<feature type="transmembrane region" description="Helical" evidence="3">
    <location>
        <begin position="132"/>
        <end position="152"/>
    </location>
</feature>
<dbReference type="KEGG" id="tsa:AciPR4_1269"/>
<keyword evidence="3" id="KW-0812">Transmembrane</keyword>
<dbReference type="Proteomes" id="UP000006844">
    <property type="component" value="Chromosome"/>
</dbReference>
<dbReference type="SUPFAM" id="SSF55073">
    <property type="entry name" value="Nucleotide cyclase"/>
    <property type="match status" value="1"/>
</dbReference>
<keyword evidence="6" id="KW-1185">Reference proteome</keyword>
<dbReference type="InterPro" id="IPR000160">
    <property type="entry name" value="GGDEF_dom"/>
</dbReference>
<evidence type="ECO:0000313" key="6">
    <source>
        <dbReference type="Proteomes" id="UP000006844"/>
    </source>
</evidence>
<dbReference type="GO" id="GO:0043709">
    <property type="term" value="P:cell adhesion involved in single-species biofilm formation"/>
    <property type="evidence" value="ECO:0007669"/>
    <property type="project" value="TreeGrafter"/>
</dbReference>
<name>E8UZ75_TERSS</name>
<dbReference type="EMBL" id="CP002467">
    <property type="protein sequence ID" value="ADV82093.1"/>
    <property type="molecule type" value="Genomic_DNA"/>
</dbReference>
<dbReference type="PROSITE" id="PS50887">
    <property type="entry name" value="GGDEF"/>
    <property type="match status" value="1"/>
</dbReference>
<evidence type="ECO:0000256" key="1">
    <source>
        <dbReference type="ARBA" id="ARBA00012528"/>
    </source>
</evidence>
<dbReference type="HOGENOM" id="CLU_000445_11_29_0"/>
<dbReference type="CDD" id="cd01949">
    <property type="entry name" value="GGDEF"/>
    <property type="match status" value="1"/>
</dbReference>
<dbReference type="GO" id="GO:1902201">
    <property type="term" value="P:negative regulation of bacterial-type flagellum-dependent cell motility"/>
    <property type="evidence" value="ECO:0007669"/>
    <property type="project" value="TreeGrafter"/>
</dbReference>
<gene>
    <name evidence="5" type="ordered locus">AciPR4_1269</name>
</gene>
<organism evidence="5 6">
    <name type="scientific">Terriglobus saanensis (strain ATCC BAA-1853 / DSM 23119 / SP1PR4)</name>
    <dbReference type="NCBI Taxonomy" id="401053"/>
    <lineage>
        <taxon>Bacteria</taxon>
        <taxon>Pseudomonadati</taxon>
        <taxon>Acidobacteriota</taxon>
        <taxon>Terriglobia</taxon>
        <taxon>Terriglobales</taxon>
        <taxon>Acidobacteriaceae</taxon>
        <taxon>Terriglobus</taxon>
    </lineage>
</organism>
<dbReference type="Pfam" id="PF00990">
    <property type="entry name" value="GGDEF"/>
    <property type="match status" value="1"/>
</dbReference>
<dbReference type="PANTHER" id="PTHR45138">
    <property type="entry name" value="REGULATORY COMPONENTS OF SENSORY TRANSDUCTION SYSTEM"/>
    <property type="match status" value="1"/>
</dbReference>
<sequence length="484" mass="53604">MTCCFLALAYASGVGLSVQKARMAVGALRLKWFMAAASFTLFIAGYLSILYGHLPGVGPYGTSIHAVLFAFRGLPLLFALCKSEDGEEPSAFAWIDGAQLALVCFLFVTLLYPGFTMNLQGIRPPLQDFAAMHYLDVENFLLLALATARFYAARSIDDKVYCRALCWFLWPMNLIWFFLTHVAVFKWDVPAGSVWFVLADLPVICFAAMTVFHFRFRIEQESSTHVEASALIRIGSSVFLPVSVLLLCLAIASAGHFALIPVICSMLAIFLFAIRSSYLQFRYQKSQSRLIDARNVMEMISHTDPLTGVHNRRWFDLALLREWKRAQRGKQPLTLLLIDIDHFKAFNDTLGHLQGDDCLTAVAQKLMSNLQRDGDSIVRYGGEEFVVILPQTDIRGALTVAENMRQAIARMAYPHPGAPSGIVTVSVGAATQSDYSMEDTSEELLIAADTALYRAKNGGRNRVECEELSNGDEAPPLSEAIPVS</sequence>
<dbReference type="AlphaFoldDB" id="E8UZ75"/>
<evidence type="ECO:0000256" key="3">
    <source>
        <dbReference type="SAM" id="Phobius"/>
    </source>
</evidence>